<evidence type="ECO:0000256" key="2">
    <source>
        <dbReference type="ARBA" id="ARBA00022917"/>
    </source>
</evidence>
<evidence type="ECO:0000256" key="3">
    <source>
        <dbReference type="SAM" id="Coils"/>
    </source>
</evidence>
<comment type="caution">
    <text evidence="5">The sequence shown here is derived from an EMBL/GenBank/DDBJ whole genome shotgun (WGS) entry which is preliminary data.</text>
</comment>
<evidence type="ECO:0000313" key="5">
    <source>
        <dbReference type="EMBL" id="OHA64835.1"/>
    </source>
</evidence>
<evidence type="ECO:0000256" key="1">
    <source>
        <dbReference type="ARBA" id="ARBA00005912"/>
    </source>
</evidence>
<gene>
    <name evidence="5" type="ORF">A2672_01455</name>
</gene>
<dbReference type="Gene3D" id="1.10.132.20">
    <property type="entry name" value="Ribosome-recycling factor"/>
    <property type="match status" value="1"/>
</dbReference>
<dbReference type="EMBL" id="MHTT01000027">
    <property type="protein sequence ID" value="OHA64835.1"/>
    <property type="molecule type" value="Genomic_DNA"/>
</dbReference>
<reference evidence="5 6" key="1">
    <citation type="journal article" date="2016" name="Nat. Commun.">
        <title>Thousands of microbial genomes shed light on interconnected biogeochemical processes in an aquifer system.</title>
        <authorList>
            <person name="Anantharaman K."/>
            <person name="Brown C.T."/>
            <person name="Hug L.A."/>
            <person name="Sharon I."/>
            <person name="Castelle C.J."/>
            <person name="Probst A.J."/>
            <person name="Thomas B.C."/>
            <person name="Singh A."/>
            <person name="Wilkins M.J."/>
            <person name="Karaoz U."/>
            <person name="Brodie E.L."/>
            <person name="Williams K.H."/>
            <person name="Hubbard S.S."/>
            <person name="Banfield J.F."/>
        </authorList>
    </citation>
    <scope>NUCLEOTIDE SEQUENCE [LARGE SCALE GENOMIC DNA]</scope>
</reference>
<keyword evidence="2" id="KW-0648">Protein biosynthesis</keyword>
<dbReference type="STRING" id="1802448.A2672_01455"/>
<organism evidence="5 6">
    <name type="scientific">Candidatus Wildermuthbacteria bacterium RIFCSPHIGHO2_01_FULL_49_22b</name>
    <dbReference type="NCBI Taxonomy" id="1802448"/>
    <lineage>
        <taxon>Bacteria</taxon>
        <taxon>Candidatus Wildermuthiibacteriota</taxon>
    </lineage>
</organism>
<comment type="similarity">
    <text evidence="1">Belongs to the RRF family.</text>
</comment>
<dbReference type="PANTHER" id="PTHR20982:SF3">
    <property type="entry name" value="MITOCHONDRIAL RIBOSOME RECYCLING FACTOR PSEUDO 1"/>
    <property type="match status" value="1"/>
</dbReference>
<dbReference type="FunFam" id="3.30.1360.40:FF:000001">
    <property type="entry name" value="Ribosome-recycling factor"/>
    <property type="match status" value="1"/>
</dbReference>
<dbReference type="InterPro" id="IPR036191">
    <property type="entry name" value="RRF_sf"/>
</dbReference>
<evidence type="ECO:0000313" key="6">
    <source>
        <dbReference type="Proteomes" id="UP000178065"/>
    </source>
</evidence>
<accession>A0A1G2QW46</accession>
<evidence type="ECO:0000259" key="4">
    <source>
        <dbReference type="Pfam" id="PF01765"/>
    </source>
</evidence>
<dbReference type="Gene3D" id="3.30.1360.40">
    <property type="match status" value="1"/>
</dbReference>
<feature type="coiled-coil region" evidence="3">
    <location>
        <begin position="157"/>
        <end position="184"/>
    </location>
</feature>
<name>A0A1G2QW46_9BACT</name>
<dbReference type="Pfam" id="PF01765">
    <property type="entry name" value="RRF"/>
    <property type="match status" value="1"/>
</dbReference>
<proteinExistence type="inferred from homology"/>
<dbReference type="GO" id="GO:0043023">
    <property type="term" value="F:ribosomal large subunit binding"/>
    <property type="evidence" value="ECO:0007669"/>
    <property type="project" value="TreeGrafter"/>
</dbReference>
<dbReference type="GO" id="GO:0006412">
    <property type="term" value="P:translation"/>
    <property type="evidence" value="ECO:0007669"/>
    <property type="project" value="UniProtKB-KW"/>
</dbReference>
<feature type="domain" description="Ribosome recycling factor" evidence="4">
    <location>
        <begin position="22"/>
        <end position="182"/>
    </location>
</feature>
<sequence>MVKQIIEKTKPELEKAVGFFGQELAKIRTGQASPALVEDIMVDVQGQTLALKQLAGISCLERRQILIAPWDPLYLGPIEKALFKAQLGVSPVVEGKVVRITLPSLTQEYRDVLLRLLSEKSEQAKQVLRKWRDVAWGEIQEEARKGVIRQDDKFKGKEDLQNLANQYAKKVDEAVERKKQEIER</sequence>
<dbReference type="PANTHER" id="PTHR20982">
    <property type="entry name" value="RIBOSOME RECYCLING FACTOR"/>
    <property type="match status" value="1"/>
</dbReference>
<dbReference type="SUPFAM" id="SSF55194">
    <property type="entry name" value="Ribosome recycling factor, RRF"/>
    <property type="match status" value="1"/>
</dbReference>
<dbReference type="InterPro" id="IPR002661">
    <property type="entry name" value="Ribosome_recyc_fac"/>
</dbReference>
<protein>
    <submittedName>
        <fullName evidence="5">Ribosome recycling factor</fullName>
    </submittedName>
</protein>
<dbReference type="InterPro" id="IPR023584">
    <property type="entry name" value="Ribosome_recyc_fac_dom"/>
</dbReference>
<dbReference type="Proteomes" id="UP000178065">
    <property type="component" value="Unassembled WGS sequence"/>
</dbReference>
<keyword evidence="3" id="KW-0175">Coiled coil</keyword>
<dbReference type="AlphaFoldDB" id="A0A1G2QW46"/>